<dbReference type="PANTHER" id="PTHR43016:SF13">
    <property type="entry name" value="PRESEQUENCE PROTEASE, MITOCHONDRIAL"/>
    <property type="match status" value="1"/>
</dbReference>
<dbReference type="STRING" id="760011.Spico_1457"/>
<dbReference type="EMBL" id="CP002659">
    <property type="protein sequence ID" value="AEC02660.1"/>
    <property type="molecule type" value="Genomic_DNA"/>
</dbReference>
<gene>
    <name evidence="2" type="ordered locus">Spico_1457</name>
</gene>
<dbReference type="GO" id="GO:0006508">
    <property type="term" value="P:proteolysis"/>
    <property type="evidence" value="ECO:0007669"/>
    <property type="project" value="InterPro"/>
</dbReference>
<sequence>MGEHDGENPCTLKIGDELHSFVLVSIDNLPDYEAKGYLFQHIITKMEVYQVINADVELFFGFTFKTPPNNDSGVAHIIEHSVLAGSRRYPVRDPFMTLLKGSANTFMNAMTYSDRTSYPAASPSRKDFDNLFAVYADAVFAPLLREETFQQEGVRQVPHEDGTITFDGVVLNEMKGGADHDTIVGLQSVRTLFPDTPYAFDSGGDPEAIINLDYKQFKAFYGQYYHPGNCKLLMYGALEPGDKLEFLENAYLGQYSAIEVPGAAPLPEKWLTPRQAVAYSPVEHDGKAEDVSSGASVTLSWATTSAEDPLQVYTLSTLVDVLLGNPGAPLYKAITESKLGLDICPESGMSSEFRLMPFVVGFKGISPDKAQQAESFLMKTLTRIVKTGIPRDEVEAALKRLEFSLAEIPGGYPNGLRAMNRSLHGWLQGLPPASTIASAEPVKALREAVAVSYAAADEAKDPSMGWFESWMFRNLVENPHRCLLTVIPDPQYLTRRDQTMAKKAEQIRSGMDKQGFKDFQDKYARFLQFEESGDAPDALATIPRLRLSDLPLDIRRIEKKSVEVSGRPTVMVPLFTNGIVYADFAFTLDDLTVQEILDLSIYVRLLQMTGMKGMDYSQVAMRIRSLTGSFSIAFDAGSTVESAGRPREEKSLLMVRFSALERDFAEACAFAGDLLRHADVKDVGRIAAAITDMRTEYSNGLLGGANVYAAQRAGVAFSMVGQQAEATGGLAHWLMLDGIDIKNASGIKGIASRLVSLQEKLAMRERLVIQVTGDASREKQHIKILESFVEGFPEFGDLLIPVSRDFGLNQLPERELFRIPATVSYTAIVTSSAPAGSSLQAAQQVLGTLLTTNGLWTRIRGNGGAYGVSSSLDLLEQLFVFTTYRDPRIAGSIADYMDSLEELVRMPPDASTVEDALILTVGKEIRPLSPRQKAGVTFRRDLYGFTDDFRAHVRSLVCAVRPEDIAMAAADILERLKAHSRTVILGGKSLLEKEGSPSTGTPVVISRLPL</sequence>
<dbReference type="InterPro" id="IPR007863">
    <property type="entry name" value="Peptidase_M16_C"/>
</dbReference>
<proteinExistence type="predicted"/>
<dbReference type="HOGENOM" id="CLU_009165_1_0_12"/>
<feature type="domain" description="Peptidase M16C associated" evidence="1">
    <location>
        <begin position="486"/>
        <end position="739"/>
    </location>
</feature>
<dbReference type="InterPro" id="IPR011249">
    <property type="entry name" value="Metalloenz_LuxS/M16"/>
</dbReference>
<dbReference type="PANTHER" id="PTHR43016">
    <property type="entry name" value="PRESEQUENCE PROTEASE"/>
    <property type="match status" value="1"/>
</dbReference>
<dbReference type="Gene3D" id="3.30.830.10">
    <property type="entry name" value="Metalloenzyme, LuxS/M16 peptidase-like"/>
    <property type="match status" value="4"/>
</dbReference>
<dbReference type="SUPFAM" id="SSF63411">
    <property type="entry name" value="LuxS/MPP-like metallohydrolase"/>
    <property type="match status" value="4"/>
</dbReference>
<dbReference type="eggNOG" id="COG1026">
    <property type="taxonomic scope" value="Bacteria"/>
</dbReference>
<dbReference type="Pfam" id="PF08367">
    <property type="entry name" value="M16C_assoc"/>
    <property type="match status" value="1"/>
</dbReference>
<dbReference type="Pfam" id="PF00675">
    <property type="entry name" value="Peptidase_M16"/>
    <property type="match status" value="1"/>
</dbReference>
<evidence type="ECO:0000313" key="2">
    <source>
        <dbReference type="EMBL" id="AEC02660.1"/>
    </source>
</evidence>
<keyword evidence="3" id="KW-1185">Reference proteome</keyword>
<dbReference type="SMART" id="SM01264">
    <property type="entry name" value="M16C_associated"/>
    <property type="match status" value="1"/>
</dbReference>
<dbReference type="Pfam" id="PF05193">
    <property type="entry name" value="Peptidase_M16_C"/>
    <property type="match status" value="1"/>
</dbReference>
<dbReference type="InterPro" id="IPR013578">
    <property type="entry name" value="Peptidase_M16C_assoc"/>
</dbReference>
<protein>
    <submittedName>
        <fullName evidence="2">Peptidase M16 domain protein</fullName>
    </submittedName>
</protein>
<name>F4GI62_PARC1</name>
<dbReference type="RefSeq" id="WP_013740055.1">
    <property type="nucleotide sequence ID" value="NC_015436.1"/>
</dbReference>
<dbReference type="InterPro" id="IPR011765">
    <property type="entry name" value="Pept_M16_N"/>
</dbReference>
<dbReference type="KEGG" id="scc:Spico_1457"/>
<dbReference type="InterPro" id="IPR055130">
    <property type="entry name" value="PreP_C"/>
</dbReference>
<dbReference type="Pfam" id="PF22516">
    <property type="entry name" value="PreP_C"/>
    <property type="match status" value="1"/>
</dbReference>
<dbReference type="GO" id="GO:0046872">
    <property type="term" value="F:metal ion binding"/>
    <property type="evidence" value="ECO:0007669"/>
    <property type="project" value="InterPro"/>
</dbReference>
<reference evidence="3" key="1">
    <citation type="submission" date="2011-04" db="EMBL/GenBank/DDBJ databases">
        <title>The complete genome of Spirochaeta coccoides DSM 17374.</title>
        <authorList>
            <person name="Lucas S."/>
            <person name="Copeland A."/>
            <person name="Lapidus A."/>
            <person name="Bruce D."/>
            <person name="Goodwin L."/>
            <person name="Pitluck S."/>
            <person name="Peters L."/>
            <person name="Kyrpides N."/>
            <person name="Mavromatis K."/>
            <person name="Pagani I."/>
            <person name="Ivanova N."/>
            <person name="Ovchinnikova G."/>
            <person name="Lu M."/>
            <person name="Detter J.C."/>
            <person name="Tapia R."/>
            <person name="Han C."/>
            <person name="Land M."/>
            <person name="Hauser L."/>
            <person name="Markowitz V."/>
            <person name="Cheng J.-F."/>
            <person name="Hugenholtz P."/>
            <person name="Woyke T."/>
            <person name="Wu D."/>
            <person name="Spring S."/>
            <person name="Schroeder M."/>
            <person name="Brambilla E."/>
            <person name="Klenk H.-P."/>
            <person name="Eisen J.A."/>
        </authorList>
    </citation>
    <scope>NUCLEOTIDE SEQUENCE [LARGE SCALE GENOMIC DNA]</scope>
    <source>
        <strain evidence="3">ATCC BAA-1237 / DSM 17374 / SPN1</strain>
    </source>
</reference>
<dbReference type="AlphaFoldDB" id="F4GI62"/>
<organism evidence="2 3">
    <name type="scientific">Parasphaerochaeta coccoides (strain ATCC BAA-1237 / DSM 17374 / SPN1)</name>
    <name type="common">Sphaerochaeta coccoides</name>
    <dbReference type="NCBI Taxonomy" id="760011"/>
    <lineage>
        <taxon>Bacteria</taxon>
        <taxon>Pseudomonadati</taxon>
        <taxon>Spirochaetota</taxon>
        <taxon>Spirochaetia</taxon>
        <taxon>Spirochaetales</taxon>
        <taxon>Sphaerochaetaceae</taxon>
        <taxon>Parasphaerochaeta</taxon>
    </lineage>
</organism>
<accession>F4GI62</accession>
<evidence type="ECO:0000313" key="3">
    <source>
        <dbReference type="Proteomes" id="UP000007939"/>
    </source>
</evidence>
<reference evidence="2 3" key="2">
    <citation type="journal article" date="2012" name="Stand. Genomic Sci.">
        <title>Complete genome sequence of the termite hindgut bacterium Spirochaeta coccoides type strain (SPN1(T)), reclassification in the genus Sphaerochaeta as Sphaerochaeta coccoides comb. nov. and emendations of the family Spirochaetaceae and the genus Sphaerochaeta.</title>
        <authorList>
            <person name="Abt B."/>
            <person name="Han C."/>
            <person name="Scheuner C."/>
            <person name="Lu M."/>
            <person name="Lapidus A."/>
            <person name="Nolan M."/>
            <person name="Lucas S."/>
            <person name="Hammon N."/>
            <person name="Deshpande S."/>
            <person name="Cheng J.F."/>
            <person name="Tapia R."/>
            <person name="Goodwin L.A."/>
            <person name="Pitluck S."/>
            <person name="Liolios K."/>
            <person name="Pagani I."/>
            <person name="Ivanova N."/>
            <person name="Mavromatis K."/>
            <person name="Mikhailova N."/>
            <person name="Huntemann M."/>
            <person name="Pati A."/>
            <person name="Chen A."/>
            <person name="Palaniappan K."/>
            <person name="Land M."/>
            <person name="Hauser L."/>
            <person name="Brambilla E.M."/>
            <person name="Rohde M."/>
            <person name="Spring S."/>
            <person name="Gronow S."/>
            <person name="Goker M."/>
            <person name="Woyke T."/>
            <person name="Bristow J."/>
            <person name="Eisen J.A."/>
            <person name="Markowitz V."/>
            <person name="Hugenholtz P."/>
            <person name="Kyrpides N.C."/>
            <person name="Klenk H.P."/>
            <person name="Detter J.C."/>
        </authorList>
    </citation>
    <scope>NUCLEOTIDE SEQUENCE [LARGE SCALE GENOMIC DNA]</scope>
    <source>
        <strain evidence="3">ATCC BAA-1237 / DSM 17374 / SPN1</strain>
    </source>
</reference>
<evidence type="ECO:0000259" key="1">
    <source>
        <dbReference type="SMART" id="SM01264"/>
    </source>
</evidence>
<dbReference type="Proteomes" id="UP000007939">
    <property type="component" value="Chromosome"/>
</dbReference>